<dbReference type="EMBL" id="AZCT01000013">
    <property type="protein sequence ID" value="KRK11817.1"/>
    <property type="molecule type" value="Genomic_DNA"/>
</dbReference>
<dbReference type="CDD" id="cd00009">
    <property type="entry name" value="AAA"/>
    <property type="match status" value="1"/>
</dbReference>
<reference evidence="2 3" key="1">
    <citation type="journal article" date="2015" name="Genome Announc.">
        <title>Expanding the biotechnology potential of lactobacilli through comparative genomics of 213 strains and associated genera.</title>
        <authorList>
            <person name="Sun Z."/>
            <person name="Harris H.M."/>
            <person name="McCann A."/>
            <person name="Guo C."/>
            <person name="Argimon S."/>
            <person name="Zhang W."/>
            <person name="Yang X."/>
            <person name="Jeffery I.B."/>
            <person name="Cooney J.C."/>
            <person name="Kagawa T.F."/>
            <person name="Liu W."/>
            <person name="Song Y."/>
            <person name="Salvetti E."/>
            <person name="Wrobel A."/>
            <person name="Rasinkangas P."/>
            <person name="Parkhill J."/>
            <person name="Rea M.C."/>
            <person name="O'Sullivan O."/>
            <person name="Ritari J."/>
            <person name="Douillard F.P."/>
            <person name="Paul Ross R."/>
            <person name="Yang R."/>
            <person name="Briner A.E."/>
            <person name="Felis G.E."/>
            <person name="de Vos W.M."/>
            <person name="Barrangou R."/>
            <person name="Klaenhammer T.R."/>
            <person name="Caufield P.W."/>
            <person name="Cui Y."/>
            <person name="Zhang H."/>
            <person name="O'Toole P.W."/>
        </authorList>
    </citation>
    <scope>NUCLEOTIDE SEQUENCE [LARGE SCALE GENOMIC DNA]</scope>
    <source>
        <strain evidence="2 3">DSM 20178</strain>
    </source>
</reference>
<dbReference type="InterPro" id="IPR027417">
    <property type="entry name" value="P-loop_NTPase"/>
</dbReference>
<gene>
    <name evidence="2" type="ORF">FD51_GL000800</name>
</gene>
<dbReference type="InterPro" id="IPR003593">
    <property type="entry name" value="AAA+_ATPase"/>
</dbReference>
<name>A0A0R1ERB6_LACZE</name>
<dbReference type="SMART" id="SM00382">
    <property type="entry name" value="AAA"/>
    <property type="match status" value="1"/>
</dbReference>
<organism evidence="2 3">
    <name type="scientific">Lacticaseibacillus zeae DSM 20178 = KCTC 3804</name>
    <dbReference type="NCBI Taxonomy" id="1423816"/>
    <lineage>
        <taxon>Bacteria</taxon>
        <taxon>Bacillati</taxon>
        <taxon>Bacillota</taxon>
        <taxon>Bacilli</taxon>
        <taxon>Lactobacillales</taxon>
        <taxon>Lactobacillaceae</taxon>
        <taxon>Lacticaseibacillus</taxon>
    </lineage>
</organism>
<dbReference type="SUPFAM" id="SSF52540">
    <property type="entry name" value="P-loop containing nucleoside triphosphate hydrolases"/>
    <property type="match status" value="1"/>
</dbReference>
<feature type="domain" description="AAA+ ATPase" evidence="1">
    <location>
        <begin position="100"/>
        <end position="244"/>
    </location>
</feature>
<comment type="caution">
    <text evidence="2">The sequence shown here is derived from an EMBL/GenBank/DDBJ whole genome shotgun (WGS) entry which is preliminary data.</text>
</comment>
<dbReference type="Pfam" id="PF01695">
    <property type="entry name" value="IstB_IS21"/>
    <property type="match status" value="1"/>
</dbReference>
<accession>A0A0R1ERB6</accession>
<evidence type="ECO:0000313" key="2">
    <source>
        <dbReference type="EMBL" id="KRK11817.1"/>
    </source>
</evidence>
<dbReference type="PANTHER" id="PTHR30050">
    <property type="entry name" value="CHROMOSOMAL REPLICATION INITIATOR PROTEIN DNAA"/>
    <property type="match status" value="1"/>
</dbReference>
<evidence type="ECO:0000313" key="3">
    <source>
        <dbReference type="Proteomes" id="UP000051984"/>
    </source>
</evidence>
<dbReference type="PATRIC" id="fig|1423816.3.peg.819"/>
<dbReference type="eggNOG" id="COG1484">
    <property type="taxonomic scope" value="Bacteria"/>
</dbReference>
<evidence type="ECO:0000259" key="1">
    <source>
        <dbReference type="SMART" id="SM00382"/>
    </source>
</evidence>
<dbReference type="PANTHER" id="PTHR30050:SF4">
    <property type="entry name" value="ATP-BINDING PROTEIN RV3427C IN INSERTION SEQUENCE-RELATED"/>
    <property type="match status" value="1"/>
</dbReference>
<proteinExistence type="predicted"/>
<sequence length="260" mass="29671">MESTKGLFTRADVQKIIEKRGMDVSKLPTQAEIEQRFYERSMAALNRKKARAIYRYSVFPGNVPAKFTFEKWQPELQTDQQNSRNLGNRAYKLTKQMAEVPKNVVLFGPRGTGKTSLALAMLTRLRDQGQSGLFISTAELSNLMSLQYDAPDVRKRLAGIERAMKEAGVLLLDDFGTEGGMKLDIKPVRRDMQELMYRVANARLDFESNSPRLSTIITTNNEMSELERMYNSKLISRIIPKSKDCTLNFEKLTDVRGKRS</sequence>
<dbReference type="GO" id="GO:0005524">
    <property type="term" value="F:ATP binding"/>
    <property type="evidence" value="ECO:0007669"/>
    <property type="project" value="InterPro"/>
</dbReference>
<dbReference type="AlphaFoldDB" id="A0A0R1ERB6"/>
<dbReference type="InterPro" id="IPR002611">
    <property type="entry name" value="IstB_ATP-bd"/>
</dbReference>
<dbReference type="GO" id="GO:0006260">
    <property type="term" value="P:DNA replication"/>
    <property type="evidence" value="ECO:0007669"/>
    <property type="project" value="TreeGrafter"/>
</dbReference>
<protein>
    <submittedName>
        <fullName evidence="2">DNA replication protein</fullName>
    </submittedName>
</protein>
<dbReference type="Gene3D" id="3.40.50.300">
    <property type="entry name" value="P-loop containing nucleotide triphosphate hydrolases"/>
    <property type="match status" value="1"/>
</dbReference>
<dbReference type="RefSeq" id="WP_010489694.1">
    <property type="nucleotide sequence ID" value="NZ_AZCT01000013.1"/>
</dbReference>
<dbReference type="Proteomes" id="UP000051984">
    <property type="component" value="Unassembled WGS sequence"/>
</dbReference>